<evidence type="ECO:0000259" key="2">
    <source>
        <dbReference type="Pfam" id="PF00561"/>
    </source>
</evidence>
<dbReference type="Pfam" id="PF00561">
    <property type="entry name" value="Abhydrolase_1"/>
    <property type="match status" value="1"/>
</dbReference>
<dbReference type="Gene3D" id="3.40.50.1820">
    <property type="entry name" value="alpha/beta hydrolase"/>
    <property type="match status" value="1"/>
</dbReference>
<keyword evidence="4" id="KW-1185">Reference proteome</keyword>
<dbReference type="GO" id="GO:0016787">
    <property type="term" value="F:hydrolase activity"/>
    <property type="evidence" value="ECO:0007669"/>
    <property type="project" value="UniProtKB-KW"/>
</dbReference>
<dbReference type="RefSeq" id="WP_214436730.1">
    <property type="nucleotide sequence ID" value="NZ_CAWPUQ010000251.1"/>
</dbReference>
<feature type="domain" description="AB hydrolase-1" evidence="2">
    <location>
        <begin position="29"/>
        <end position="272"/>
    </location>
</feature>
<sequence length="287" mass="33177">MSVTQNSWKHEYITTNGVKLHYVTQGAGPLMVMLHGFPEFWYSWRHQIPEFAKYFQVVALDLRGYNDSDKPKEQSAYVMDEFVKDIEGVIKGLGYDKCILVGHDWGGAIAWFFAYAHPEMVERLIVLNLPHPAKFVQGLSTPQQLLRSWYIFLFQLPLLPELLLQSADFQLIERTIQGTAFNKNAFTQADLDAYKDAAAKRGAIAAMLNYYRNSLSQFMPNKKWGILDVPTLMIWGENDTALGKELTYDTTAYVRNLKIRYIPHCGHWVQQEQPEKVNQYIKEFLVI</sequence>
<gene>
    <name evidence="3" type="ORF">I8752_34970</name>
</gene>
<dbReference type="InterPro" id="IPR000639">
    <property type="entry name" value="Epox_hydrolase-like"/>
</dbReference>
<evidence type="ECO:0000256" key="1">
    <source>
        <dbReference type="ARBA" id="ARBA00022801"/>
    </source>
</evidence>
<dbReference type="InterPro" id="IPR000073">
    <property type="entry name" value="AB_hydrolase_1"/>
</dbReference>
<comment type="caution">
    <text evidence="3">The sequence shown here is derived from an EMBL/GenBank/DDBJ whole genome shotgun (WGS) entry which is preliminary data.</text>
</comment>
<reference evidence="3 4" key="1">
    <citation type="journal article" date="2021" name="Int. J. Syst. Evol. Microbiol.">
        <title>Amazonocrinis nigriterrae gen. nov., sp. nov., Atlanticothrix silvestris gen. nov., sp. nov. and Dendronalium phyllosphericum gen. nov., sp. nov., nostocacean cyanobacteria from Brazilian environments.</title>
        <authorList>
            <person name="Alvarenga D.O."/>
            <person name="Andreote A.P.D."/>
            <person name="Branco L.H.Z."/>
            <person name="Delbaje E."/>
            <person name="Cruz R.B."/>
            <person name="Varani A.M."/>
            <person name="Fiore M.F."/>
        </authorList>
    </citation>
    <scope>NUCLEOTIDE SEQUENCE [LARGE SCALE GENOMIC DNA]</scope>
    <source>
        <strain evidence="3 4">CENA369</strain>
    </source>
</reference>
<proteinExistence type="predicted"/>
<dbReference type="InterPro" id="IPR029058">
    <property type="entry name" value="AB_hydrolase_fold"/>
</dbReference>
<organism evidence="3 4">
    <name type="scientific">Dendronalium phyllosphericum CENA369</name>
    <dbReference type="NCBI Taxonomy" id="1725256"/>
    <lineage>
        <taxon>Bacteria</taxon>
        <taxon>Bacillati</taxon>
        <taxon>Cyanobacteriota</taxon>
        <taxon>Cyanophyceae</taxon>
        <taxon>Nostocales</taxon>
        <taxon>Nostocaceae</taxon>
        <taxon>Dendronalium</taxon>
        <taxon>Dendronalium phyllosphericum</taxon>
    </lineage>
</organism>
<dbReference type="Proteomes" id="UP000662314">
    <property type="component" value="Unassembled WGS sequence"/>
</dbReference>
<dbReference type="PANTHER" id="PTHR43329">
    <property type="entry name" value="EPOXIDE HYDROLASE"/>
    <property type="match status" value="1"/>
</dbReference>
<dbReference type="PRINTS" id="PR00412">
    <property type="entry name" value="EPOXHYDRLASE"/>
</dbReference>
<protein>
    <submittedName>
        <fullName evidence="3">Alpha/beta hydrolase</fullName>
    </submittedName>
</protein>
<name>A0A8J7IER4_9NOST</name>
<dbReference type="SUPFAM" id="SSF53474">
    <property type="entry name" value="alpha/beta-Hydrolases"/>
    <property type="match status" value="1"/>
</dbReference>
<evidence type="ECO:0000313" key="4">
    <source>
        <dbReference type="Proteomes" id="UP000662314"/>
    </source>
</evidence>
<dbReference type="PRINTS" id="PR00111">
    <property type="entry name" value="ABHYDROLASE"/>
</dbReference>
<dbReference type="AlphaFoldDB" id="A0A8J7IER4"/>
<evidence type="ECO:0000313" key="3">
    <source>
        <dbReference type="EMBL" id="MBH8578058.1"/>
    </source>
</evidence>
<dbReference type="EMBL" id="JAECZA010000312">
    <property type="protein sequence ID" value="MBH8578058.1"/>
    <property type="molecule type" value="Genomic_DNA"/>
</dbReference>
<accession>A0A8J7IER4</accession>
<keyword evidence="1 3" id="KW-0378">Hydrolase</keyword>